<evidence type="ECO:0000256" key="8">
    <source>
        <dbReference type="ARBA" id="ARBA00023277"/>
    </source>
</evidence>
<keyword evidence="9 12" id="KW-0326">Glycosidase</keyword>
<dbReference type="Pfam" id="PF00331">
    <property type="entry name" value="Glyco_hydro_10"/>
    <property type="match status" value="1"/>
</dbReference>
<keyword evidence="8 12" id="KW-0119">Carbohydrate metabolism</keyword>
<dbReference type="PRINTS" id="PR00134">
    <property type="entry name" value="GLHYDRLASE10"/>
</dbReference>
<reference evidence="15" key="1">
    <citation type="submission" date="2023-11" db="EMBL/GenBank/DDBJ databases">
        <authorList>
            <person name="Alioto T."/>
            <person name="Alioto T."/>
            <person name="Gomez Garrido J."/>
        </authorList>
    </citation>
    <scope>NUCLEOTIDE SEQUENCE</scope>
</reference>
<evidence type="ECO:0000256" key="13">
    <source>
        <dbReference type="SAM" id="SignalP"/>
    </source>
</evidence>
<evidence type="ECO:0000256" key="9">
    <source>
        <dbReference type="ARBA" id="ARBA00023295"/>
    </source>
</evidence>
<evidence type="ECO:0000256" key="10">
    <source>
        <dbReference type="ARBA" id="ARBA00023326"/>
    </source>
</evidence>
<dbReference type="SUPFAM" id="SSF51445">
    <property type="entry name" value="(Trans)glycosidases"/>
    <property type="match status" value="1"/>
</dbReference>
<evidence type="ECO:0000256" key="3">
    <source>
        <dbReference type="ARBA" id="ARBA00004851"/>
    </source>
</evidence>
<dbReference type="InterPro" id="IPR017853">
    <property type="entry name" value="GH"/>
</dbReference>
<evidence type="ECO:0000259" key="14">
    <source>
        <dbReference type="PROSITE" id="PS51760"/>
    </source>
</evidence>
<dbReference type="PROSITE" id="PS51760">
    <property type="entry name" value="GH10_2"/>
    <property type="match status" value="1"/>
</dbReference>
<dbReference type="PANTHER" id="PTHR31490">
    <property type="entry name" value="GLYCOSYL HYDROLASE"/>
    <property type="match status" value="1"/>
</dbReference>
<dbReference type="InterPro" id="IPR031158">
    <property type="entry name" value="GH10_AS"/>
</dbReference>
<evidence type="ECO:0000256" key="11">
    <source>
        <dbReference type="PROSITE-ProRule" id="PRU10061"/>
    </source>
</evidence>
<dbReference type="SMART" id="SM00633">
    <property type="entry name" value="Glyco_10"/>
    <property type="match status" value="1"/>
</dbReference>
<dbReference type="GO" id="GO:0031176">
    <property type="term" value="F:endo-1,4-beta-xylanase activity"/>
    <property type="evidence" value="ECO:0007669"/>
    <property type="project" value="UniProtKB-EC"/>
</dbReference>
<dbReference type="AlphaFoldDB" id="A0AAI9EFD1"/>
<accession>A0AAI9EFD1</accession>
<comment type="catalytic activity">
    <reaction evidence="1 12">
        <text>Endohydrolysis of (1-&gt;4)-beta-D-xylosidic linkages in xylans.</text>
        <dbReference type="EC" id="3.2.1.8"/>
    </reaction>
</comment>
<dbReference type="EMBL" id="CAVMBE010000103">
    <property type="protein sequence ID" value="CAK4034090.1"/>
    <property type="molecule type" value="Genomic_DNA"/>
</dbReference>
<feature type="chain" id="PRO_5042464525" description="Beta-xylanase" evidence="13">
    <location>
        <begin position="19"/>
        <end position="385"/>
    </location>
</feature>
<keyword evidence="5" id="KW-0964">Secreted</keyword>
<dbReference type="Gene3D" id="3.20.20.80">
    <property type="entry name" value="Glycosidases"/>
    <property type="match status" value="1"/>
</dbReference>
<evidence type="ECO:0000313" key="16">
    <source>
        <dbReference type="Proteomes" id="UP001296104"/>
    </source>
</evidence>
<gene>
    <name evidence="15" type="ORF">LECACI_7A009248</name>
</gene>
<keyword evidence="16" id="KW-1185">Reference proteome</keyword>
<keyword evidence="13" id="KW-0732">Signal</keyword>
<dbReference type="GO" id="GO:0045493">
    <property type="term" value="P:xylan catabolic process"/>
    <property type="evidence" value="ECO:0007669"/>
    <property type="project" value="UniProtKB-KW"/>
</dbReference>
<dbReference type="GO" id="GO:0005576">
    <property type="term" value="C:extracellular region"/>
    <property type="evidence" value="ECO:0007669"/>
    <property type="project" value="UniProtKB-SubCell"/>
</dbReference>
<evidence type="ECO:0000256" key="1">
    <source>
        <dbReference type="ARBA" id="ARBA00000681"/>
    </source>
</evidence>
<feature type="signal peptide" evidence="13">
    <location>
        <begin position="1"/>
        <end position="18"/>
    </location>
</feature>
<keyword evidence="10 12" id="KW-0624">Polysaccharide degradation</keyword>
<keyword evidence="6" id="KW-0858">Xylan degradation</keyword>
<dbReference type="Proteomes" id="UP001296104">
    <property type="component" value="Unassembled WGS sequence"/>
</dbReference>
<dbReference type="InterPro" id="IPR044846">
    <property type="entry name" value="GH10"/>
</dbReference>
<dbReference type="EC" id="3.2.1.8" evidence="12"/>
<feature type="domain" description="GH10" evidence="14">
    <location>
        <begin position="62"/>
        <end position="377"/>
    </location>
</feature>
<feature type="active site" description="Nucleophile" evidence="11">
    <location>
        <position position="293"/>
    </location>
</feature>
<comment type="caution">
    <text evidence="15">The sequence shown here is derived from an EMBL/GenBank/DDBJ whole genome shotgun (WGS) entry which is preliminary data.</text>
</comment>
<organism evidence="15 16">
    <name type="scientific">Lecanosticta acicola</name>
    <dbReference type="NCBI Taxonomy" id="111012"/>
    <lineage>
        <taxon>Eukaryota</taxon>
        <taxon>Fungi</taxon>
        <taxon>Dikarya</taxon>
        <taxon>Ascomycota</taxon>
        <taxon>Pezizomycotina</taxon>
        <taxon>Dothideomycetes</taxon>
        <taxon>Dothideomycetidae</taxon>
        <taxon>Mycosphaerellales</taxon>
        <taxon>Mycosphaerellaceae</taxon>
        <taxon>Lecanosticta</taxon>
    </lineage>
</organism>
<sequence length="385" mass="41957">MLSKHTFQLCIAAVPVLAVSTSASSLATNTNPTTTLFATATGRASGLNAAAKKSGKLWFGTAADIPGTNEINDPYYMKEFNNSRVFGEATPANAMKFDATEPQQNMFDFTGAERFLEVSEASHKLVRCHNLIWGSQIPSWVTNPSTPWTNATLSAVLKNHVQTLVKHFGDRCYSWDVVNEAFSDSPAGSYLDNFWYNNIGPEYVPMAFKAAADAVKENNLKVKLYYNDYNIEYAGNKSTAAQNLVQELQSRGIQIDGVGLESHFIAGETPSQEAQESNMNAFTALGVDVAVTELDVRLTLPPTAASEAQQVQDYYSTVAACRNVQKCIGVTVWDFVDTYSWVPSTFAGQGYADLFFQPQGQDTTLVKKAAYDGCLEALTGKVEGV</sequence>
<name>A0AAI9EFD1_9PEZI</name>
<dbReference type="PROSITE" id="PS00591">
    <property type="entry name" value="GH10_1"/>
    <property type="match status" value="1"/>
</dbReference>
<evidence type="ECO:0000256" key="7">
    <source>
        <dbReference type="ARBA" id="ARBA00022801"/>
    </source>
</evidence>
<dbReference type="PANTHER" id="PTHR31490:SF35">
    <property type="entry name" value="ENDO-1,4-BETA-XYLANASE"/>
    <property type="match status" value="1"/>
</dbReference>
<keyword evidence="7 12" id="KW-0378">Hydrolase</keyword>
<comment type="pathway">
    <text evidence="3">Glycan degradation; xylan degradation.</text>
</comment>
<evidence type="ECO:0000256" key="2">
    <source>
        <dbReference type="ARBA" id="ARBA00004613"/>
    </source>
</evidence>
<comment type="similarity">
    <text evidence="4 12">Belongs to the glycosyl hydrolase 10 (cellulase F) family.</text>
</comment>
<evidence type="ECO:0000256" key="5">
    <source>
        <dbReference type="ARBA" id="ARBA00022525"/>
    </source>
</evidence>
<evidence type="ECO:0000256" key="12">
    <source>
        <dbReference type="RuleBase" id="RU361174"/>
    </source>
</evidence>
<evidence type="ECO:0000313" key="15">
    <source>
        <dbReference type="EMBL" id="CAK4034090.1"/>
    </source>
</evidence>
<dbReference type="InterPro" id="IPR001000">
    <property type="entry name" value="GH10_dom"/>
</dbReference>
<proteinExistence type="inferred from homology"/>
<evidence type="ECO:0000256" key="4">
    <source>
        <dbReference type="ARBA" id="ARBA00007495"/>
    </source>
</evidence>
<comment type="subcellular location">
    <subcellularLocation>
        <location evidence="2">Secreted</location>
    </subcellularLocation>
</comment>
<protein>
    <recommendedName>
        <fullName evidence="12">Beta-xylanase</fullName>
        <ecNumber evidence="12">3.2.1.8</ecNumber>
    </recommendedName>
</protein>
<evidence type="ECO:0000256" key="6">
    <source>
        <dbReference type="ARBA" id="ARBA00022651"/>
    </source>
</evidence>